<evidence type="ECO:0000313" key="2">
    <source>
        <dbReference type="EMBL" id="EGG23088.1"/>
    </source>
</evidence>
<evidence type="ECO:0000313" key="3">
    <source>
        <dbReference type="Proteomes" id="UP000007797"/>
    </source>
</evidence>
<sequence length="517" mass="56931">MAKPRATSNTNRDNNNKNIRDNFNNKSYRISLQDTSIVAGEDVVVKNAPFLIVVSSNPGDESSISATQDTQDITVDLVEADNVDQAIVCRTTSSFDHNVYLKEGSITVEARIHVLSSKQEGISFRMTIKFGSQSVVSPPIKCVSKLDPKKKRNISDLQQQQSQQIIIEDEQQQQEITNNNNNNNNNKNKRKQLEPITPTTLISTPSNINSINNNTTLSNTLAAMTNDTRVLKKVKRQQKKDRELISLLYKQNVMLVNQINVLTSGLNKLISVHNDTLLSVPASPPCLPPAYSPVSPPCSSQQTAPQLQLCFQPQSQQMSSLPSSPEVVPSSMDTSSSLSFPMINTDMLENLGLAMHGSSDQHTANPANGQQMQFDGNCSFGSFLVKCNGDAGFSNFKTTNTAAAATKQEDNQQQVIRMSDYIEMSNYQQPLSSACCTNNSSHDNTYSHSLLDLNHLDFNNVEYSSSPLPSPNFNDNVPSESDMIIIQPIYQIKSQIRDDITPGILAVVVINTLSIVI</sequence>
<name>F4PNN5_CACFS</name>
<reference evidence="3" key="1">
    <citation type="journal article" date="2011" name="Genome Res.">
        <title>Phylogeny-wide analysis of social amoeba genomes highlights ancient origins for complex intercellular communication.</title>
        <authorList>
            <person name="Heidel A.J."/>
            <person name="Lawal H.M."/>
            <person name="Felder M."/>
            <person name="Schilde C."/>
            <person name="Helps N.R."/>
            <person name="Tunggal B."/>
            <person name="Rivero F."/>
            <person name="John U."/>
            <person name="Schleicher M."/>
            <person name="Eichinger L."/>
            <person name="Platzer M."/>
            <person name="Noegel A.A."/>
            <person name="Schaap P."/>
            <person name="Gloeckner G."/>
        </authorList>
    </citation>
    <scope>NUCLEOTIDE SEQUENCE [LARGE SCALE GENOMIC DNA]</scope>
    <source>
        <strain evidence="3">SH3</strain>
    </source>
</reference>
<dbReference type="KEGG" id="dfa:DFA_05218"/>
<organism evidence="2 3">
    <name type="scientific">Cavenderia fasciculata</name>
    <name type="common">Slime mold</name>
    <name type="synonym">Dictyostelium fasciculatum</name>
    <dbReference type="NCBI Taxonomy" id="261658"/>
    <lineage>
        <taxon>Eukaryota</taxon>
        <taxon>Amoebozoa</taxon>
        <taxon>Evosea</taxon>
        <taxon>Eumycetozoa</taxon>
        <taxon>Dictyostelia</taxon>
        <taxon>Acytosteliales</taxon>
        <taxon>Cavenderiaceae</taxon>
        <taxon>Cavenderia</taxon>
    </lineage>
</organism>
<feature type="region of interest" description="Disordered" evidence="1">
    <location>
        <begin position="315"/>
        <end position="335"/>
    </location>
</feature>
<dbReference type="AlphaFoldDB" id="F4PNN5"/>
<gene>
    <name evidence="2" type="ORF">DFA_05218</name>
</gene>
<proteinExistence type="predicted"/>
<feature type="compositionally biased region" description="Low complexity" evidence="1">
    <location>
        <begin position="315"/>
        <end position="331"/>
    </location>
</feature>
<dbReference type="Proteomes" id="UP000007797">
    <property type="component" value="Unassembled WGS sequence"/>
</dbReference>
<dbReference type="RefSeq" id="XP_004360939.1">
    <property type="nucleotide sequence ID" value="XM_004360882.1"/>
</dbReference>
<evidence type="ECO:0000256" key="1">
    <source>
        <dbReference type="SAM" id="MobiDB-lite"/>
    </source>
</evidence>
<keyword evidence="3" id="KW-1185">Reference proteome</keyword>
<feature type="region of interest" description="Disordered" evidence="1">
    <location>
        <begin position="1"/>
        <end position="22"/>
    </location>
</feature>
<dbReference type="GeneID" id="14875406"/>
<protein>
    <submittedName>
        <fullName evidence="2">Uncharacterized protein</fullName>
    </submittedName>
</protein>
<dbReference type="OrthoDB" id="20883at2759"/>
<dbReference type="EMBL" id="GL883008">
    <property type="protein sequence ID" value="EGG23088.1"/>
    <property type="molecule type" value="Genomic_DNA"/>
</dbReference>
<accession>F4PNN5</accession>